<keyword evidence="5" id="KW-0539">Nucleus</keyword>
<gene>
    <name evidence="6" type="ORF">CEY00_Acc25902</name>
</gene>
<dbReference type="Gramene" id="PSR95147">
    <property type="protein sequence ID" value="PSR95147"/>
    <property type="gene ID" value="CEY00_Acc25902"/>
</dbReference>
<dbReference type="InParanoid" id="A0A2R6PQ31"/>
<dbReference type="InterPro" id="IPR002738">
    <property type="entry name" value="RNase_P_p30"/>
</dbReference>
<reference evidence="7" key="2">
    <citation type="journal article" date="2018" name="BMC Genomics">
        <title>A manually annotated Actinidia chinensis var. chinensis (kiwifruit) genome highlights the challenges associated with draft genomes and gene prediction in plants.</title>
        <authorList>
            <person name="Pilkington S.M."/>
            <person name="Crowhurst R."/>
            <person name="Hilario E."/>
            <person name="Nardozza S."/>
            <person name="Fraser L."/>
            <person name="Peng Y."/>
            <person name="Gunaseelan K."/>
            <person name="Simpson R."/>
            <person name="Tahir J."/>
            <person name="Deroles S.C."/>
            <person name="Templeton K."/>
            <person name="Luo Z."/>
            <person name="Davy M."/>
            <person name="Cheng C."/>
            <person name="McNeilage M."/>
            <person name="Scaglione D."/>
            <person name="Liu Y."/>
            <person name="Zhang Q."/>
            <person name="Datson P."/>
            <person name="De Silva N."/>
            <person name="Gardiner S.E."/>
            <person name="Bassett H."/>
            <person name="Chagne D."/>
            <person name="McCallum J."/>
            <person name="Dzierzon H."/>
            <person name="Deng C."/>
            <person name="Wang Y.Y."/>
            <person name="Barron L."/>
            <person name="Manako K."/>
            <person name="Bowen J."/>
            <person name="Foster T.M."/>
            <person name="Erridge Z.A."/>
            <person name="Tiffin H."/>
            <person name="Waite C.N."/>
            <person name="Davies K.M."/>
            <person name="Grierson E.P."/>
            <person name="Laing W.A."/>
            <person name="Kirk R."/>
            <person name="Chen X."/>
            <person name="Wood M."/>
            <person name="Montefiori M."/>
            <person name="Brummell D.A."/>
            <person name="Schwinn K.E."/>
            <person name="Catanach A."/>
            <person name="Fullerton C."/>
            <person name="Li D."/>
            <person name="Meiyalaghan S."/>
            <person name="Nieuwenhuizen N."/>
            <person name="Read N."/>
            <person name="Prakash R."/>
            <person name="Hunter D."/>
            <person name="Zhang H."/>
            <person name="McKenzie M."/>
            <person name="Knabel M."/>
            <person name="Harris A."/>
            <person name="Allan A.C."/>
            <person name="Gleave A."/>
            <person name="Chen A."/>
            <person name="Janssen B.J."/>
            <person name="Plunkett B."/>
            <person name="Ampomah-Dwamena C."/>
            <person name="Voogd C."/>
            <person name="Leif D."/>
            <person name="Lafferty D."/>
            <person name="Souleyre E.J.F."/>
            <person name="Varkonyi-Gasic E."/>
            <person name="Gambi F."/>
            <person name="Hanley J."/>
            <person name="Yao J.L."/>
            <person name="Cheung J."/>
            <person name="David K.M."/>
            <person name="Warren B."/>
            <person name="Marsh K."/>
            <person name="Snowden K.C."/>
            <person name="Lin-Wang K."/>
            <person name="Brian L."/>
            <person name="Martinez-Sanchez M."/>
            <person name="Wang M."/>
            <person name="Ileperuma N."/>
            <person name="Macnee N."/>
            <person name="Campin R."/>
            <person name="McAtee P."/>
            <person name="Drummond R.S.M."/>
            <person name="Espley R.V."/>
            <person name="Ireland H.S."/>
            <person name="Wu R."/>
            <person name="Atkinson R.G."/>
            <person name="Karunairetnam S."/>
            <person name="Bulley S."/>
            <person name="Chunkath S."/>
            <person name="Hanley Z."/>
            <person name="Storey R."/>
            <person name="Thrimawithana A.H."/>
            <person name="Thomson S."/>
            <person name="David C."/>
            <person name="Testolin R."/>
            <person name="Huang H."/>
            <person name="Hellens R.P."/>
            <person name="Schaffer R.J."/>
        </authorList>
    </citation>
    <scope>NUCLEOTIDE SEQUENCE [LARGE SCALE GENOMIC DNA]</scope>
    <source>
        <strain evidence="7">cv. Red5</strain>
    </source>
</reference>
<evidence type="ECO:0000256" key="3">
    <source>
        <dbReference type="ARBA" id="ARBA00022694"/>
    </source>
</evidence>
<dbReference type="FunFam" id="3.20.20.140:FF:000044">
    <property type="entry name" value="Polymerase/histidinol phosphatase-like protein"/>
    <property type="match status" value="1"/>
</dbReference>
<dbReference type="AlphaFoldDB" id="A0A2R6PQ31"/>
<dbReference type="GO" id="GO:0008033">
    <property type="term" value="P:tRNA processing"/>
    <property type="evidence" value="ECO:0007669"/>
    <property type="project" value="UniProtKB-KW"/>
</dbReference>
<protein>
    <submittedName>
        <fullName evidence="6">Ribonuclease P protein subunit p30 like</fullName>
    </submittedName>
</protein>
<dbReference type="PANTHER" id="PTHR13031">
    <property type="entry name" value="RIBONUCLEASE P SUBUNIT P30"/>
    <property type="match status" value="1"/>
</dbReference>
<reference evidence="6 7" key="1">
    <citation type="submission" date="2017-07" db="EMBL/GenBank/DDBJ databases">
        <title>An improved, manually edited Actinidia chinensis var. chinensis (kiwifruit) genome highlights the challenges associated with draft genomes and gene prediction in plants.</title>
        <authorList>
            <person name="Pilkington S."/>
            <person name="Crowhurst R."/>
            <person name="Hilario E."/>
            <person name="Nardozza S."/>
            <person name="Fraser L."/>
            <person name="Peng Y."/>
            <person name="Gunaseelan K."/>
            <person name="Simpson R."/>
            <person name="Tahir J."/>
            <person name="Deroles S."/>
            <person name="Templeton K."/>
            <person name="Luo Z."/>
            <person name="Davy M."/>
            <person name="Cheng C."/>
            <person name="Mcneilage M."/>
            <person name="Scaglione D."/>
            <person name="Liu Y."/>
            <person name="Zhang Q."/>
            <person name="Datson P."/>
            <person name="De Silva N."/>
            <person name="Gardiner S."/>
            <person name="Bassett H."/>
            <person name="Chagne D."/>
            <person name="Mccallum J."/>
            <person name="Dzierzon H."/>
            <person name="Deng C."/>
            <person name="Wang Y.-Y."/>
            <person name="Barron N."/>
            <person name="Manako K."/>
            <person name="Bowen J."/>
            <person name="Foster T."/>
            <person name="Erridge Z."/>
            <person name="Tiffin H."/>
            <person name="Waite C."/>
            <person name="Davies K."/>
            <person name="Grierson E."/>
            <person name="Laing W."/>
            <person name="Kirk R."/>
            <person name="Chen X."/>
            <person name="Wood M."/>
            <person name="Montefiori M."/>
            <person name="Brummell D."/>
            <person name="Schwinn K."/>
            <person name="Catanach A."/>
            <person name="Fullerton C."/>
            <person name="Li D."/>
            <person name="Meiyalaghan S."/>
            <person name="Nieuwenhuizen N."/>
            <person name="Read N."/>
            <person name="Prakash R."/>
            <person name="Hunter D."/>
            <person name="Zhang H."/>
            <person name="Mckenzie M."/>
            <person name="Knabel M."/>
            <person name="Harris A."/>
            <person name="Allan A."/>
            <person name="Chen A."/>
            <person name="Janssen B."/>
            <person name="Plunkett B."/>
            <person name="Dwamena C."/>
            <person name="Voogd C."/>
            <person name="Leif D."/>
            <person name="Lafferty D."/>
            <person name="Souleyre E."/>
            <person name="Varkonyi-Gasic E."/>
            <person name="Gambi F."/>
            <person name="Hanley J."/>
            <person name="Yao J.-L."/>
            <person name="Cheung J."/>
            <person name="David K."/>
            <person name="Warren B."/>
            <person name="Marsh K."/>
            <person name="Snowden K."/>
            <person name="Lin-Wang K."/>
            <person name="Brian L."/>
            <person name="Martinez-Sanchez M."/>
            <person name="Wang M."/>
            <person name="Ileperuma N."/>
            <person name="Macnee N."/>
            <person name="Campin R."/>
            <person name="Mcatee P."/>
            <person name="Drummond R."/>
            <person name="Espley R."/>
            <person name="Ireland H."/>
            <person name="Wu R."/>
            <person name="Atkinson R."/>
            <person name="Karunairetnam S."/>
            <person name="Bulley S."/>
            <person name="Chunkath S."/>
            <person name="Hanley Z."/>
            <person name="Storey R."/>
            <person name="Thrimawithana A."/>
            <person name="Thomson S."/>
            <person name="David C."/>
            <person name="Testolin R."/>
        </authorList>
    </citation>
    <scope>NUCLEOTIDE SEQUENCE [LARGE SCALE GENOMIC DNA]</scope>
    <source>
        <strain evidence="7">cv. Red5</strain>
        <tissue evidence="6">Young leaf</tissue>
    </source>
</reference>
<dbReference type="SUPFAM" id="SSF89550">
    <property type="entry name" value="PHP domain-like"/>
    <property type="match status" value="1"/>
</dbReference>
<sequence>MVFFDLNIPYHESDKQTTDKSTRKATRLKLTVKAMELGYSGVAYNRTIKGVMLESDRCATPLFSLSSVLKLAPALSSAIRLHRSLLGVPDCAPFRQYTRLTVAVDSSSQASALNSGNPILKTYDIVAVRPLNQNAFERACQDSEVDLIAIDFSDKLPFRLKQPMVKAAIERGVYFEITYSGLIMDAQVRRQMISNAKLLVDWTRGKNLIFSSAAPSVTELRGPYDVANLVSMLGLPMERAKAALSKNLFCRSLIANASRKKHYCKEAIRVEAISSGEERDSKEHCFSDWLKWDPISSGEGDLQLDDMARSFSTSAKLSKTVKPIDFASLVDSFPSRGLQVRDIKSSVEAVMQPLDIGQDLSAAGETELSIAVIGASQQPESFDAFRKEDQNSSYNMPLQHLKFSCEGSTKSCSPTDTLRDLSNAEETVNHTTNSEEESKNSNGFDVYFSHPGTKMHNLQFQSCITRCNSHVMSPDHNAAFHTSAVATEITAAADACNALVDAENLTSSVDIIFSALPTEKSMRSTSLDRVSGTQDLAMKEVVTETNTKIKEDLSSDFTETEQLRETRGDSVSIGDVLPDMQSWDDMKDSDGHPVANCQPPSEVAMEDRKQLEDHAEINHTALNNSSGKVKVKQKIHNRAFLFPLKRLLNRIPFKRKAKKSKTKAKFL</sequence>
<evidence type="ECO:0000256" key="4">
    <source>
        <dbReference type="ARBA" id="ARBA00022801"/>
    </source>
</evidence>
<dbReference type="GO" id="GO:0016787">
    <property type="term" value="F:hydrolase activity"/>
    <property type="evidence" value="ECO:0007669"/>
    <property type="project" value="UniProtKB-KW"/>
</dbReference>
<dbReference type="GO" id="GO:0005655">
    <property type="term" value="C:nucleolar ribonuclease P complex"/>
    <property type="evidence" value="ECO:0007669"/>
    <property type="project" value="TreeGrafter"/>
</dbReference>
<evidence type="ECO:0000313" key="7">
    <source>
        <dbReference type="Proteomes" id="UP000241394"/>
    </source>
</evidence>
<dbReference type="Pfam" id="PF01876">
    <property type="entry name" value="RNase_P_p30"/>
    <property type="match status" value="1"/>
</dbReference>
<evidence type="ECO:0000256" key="2">
    <source>
        <dbReference type="ARBA" id="ARBA00007331"/>
    </source>
</evidence>
<dbReference type="InterPro" id="IPR016195">
    <property type="entry name" value="Pol/histidinol_Pase-like"/>
</dbReference>
<accession>A0A2R6PQ31</accession>
<comment type="subcellular location">
    <subcellularLocation>
        <location evidence="1">Nucleus</location>
    </subcellularLocation>
</comment>
<name>A0A2R6PQ31_ACTCC</name>
<comment type="caution">
    <text evidence="6">The sequence shown here is derived from an EMBL/GenBank/DDBJ whole genome shotgun (WGS) entry which is preliminary data.</text>
</comment>
<evidence type="ECO:0000256" key="5">
    <source>
        <dbReference type="ARBA" id="ARBA00023242"/>
    </source>
</evidence>
<organism evidence="6 7">
    <name type="scientific">Actinidia chinensis var. chinensis</name>
    <name type="common">Chinese soft-hair kiwi</name>
    <dbReference type="NCBI Taxonomy" id="1590841"/>
    <lineage>
        <taxon>Eukaryota</taxon>
        <taxon>Viridiplantae</taxon>
        <taxon>Streptophyta</taxon>
        <taxon>Embryophyta</taxon>
        <taxon>Tracheophyta</taxon>
        <taxon>Spermatophyta</taxon>
        <taxon>Magnoliopsida</taxon>
        <taxon>eudicotyledons</taxon>
        <taxon>Gunneridae</taxon>
        <taxon>Pentapetalae</taxon>
        <taxon>asterids</taxon>
        <taxon>Ericales</taxon>
        <taxon>Actinidiaceae</taxon>
        <taxon>Actinidia</taxon>
    </lineage>
</organism>
<dbReference type="STRING" id="1590841.A0A2R6PQ31"/>
<keyword evidence="4" id="KW-0378">Hydrolase</keyword>
<dbReference type="OrthoDB" id="17948at2759"/>
<proteinExistence type="inferred from homology"/>
<evidence type="ECO:0000313" key="6">
    <source>
        <dbReference type="EMBL" id="PSR95147.1"/>
    </source>
</evidence>
<dbReference type="Proteomes" id="UP000241394">
    <property type="component" value="Chromosome LG23"/>
</dbReference>
<dbReference type="EMBL" id="NKQK01000023">
    <property type="protein sequence ID" value="PSR95147.1"/>
    <property type="molecule type" value="Genomic_DNA"/>
</dbReference>
<dbReference type="GO" id="GO:0003723">
    <property type="term" value="F:RNA binding"/>
    <property type="evidence" value="ECO:0007669"/>
    <property type="project" value="TreeGrafter"/>
</dbReference>
<dbReference type="FunCoup" id="A0A2R6PQ31">
    <property type="interactions" value="661"/>
</dbReference>
<keyword evidence="7" id="KW-1185">Reference proteome</keyword>
<evidence type="ECO:0000256" key="1">
    <source>
        <dbReference type="ARBA" id="ARBA00004123"/>
    </source>
</evidence>
<comment type="similarity">
    <text evidence="2">Belongs to the eukaryotic/archaeal RNase P protein component 3 family.</text>
</comment>
<dbReference type="PANTHER" id="PTHR13031:SF0">
    <property type="entry name" value="RIBONUCLEASE P PROTEIN SUBUNIT P30"/>
    <property type="match status" value="1"/>
</dbReference>
<dbReference type="Gene3D" id="3.20.20.140">
    <property type="entry name" value="Metal-dependent hydrolases"/>
    <property type="match status" value="1"/>
</dbReference>
<keyword evidence="3" id="KW-0819">tRNA processing</keyword>